<evidence type="ECO:0000256" key="4">
    <source>
        <dbReference type="ARBA" id="ARBA00022692"/>
    </source>
</evidence>
<feature type="transmembrane region" description="Helical" evidence="9">
    <location>
        <begin position="278"/>
        <end position="299"/>
    </location>
</feature>
<dbReference type="GeneID" id="15806455"/>
<reference evidence="12 13" key="1">
    <citation type="journal article" date="2012" name="BMC Genomics">
        <title>Comparative genomic analysis and phylogenetic position of Theileria equi.</title>
        <authorList>
            <person name="Kappmeyer L.S."/>
            <person name="Thiagarajan M."/>
            <person name="Herndon D.R."/>
            <person name="Ramsay J.D."/>
            <person name="Caler E."/>
            <person name="Djikeng A."/>
            <person name="Gillespie J.J."/>
            <person name="Lau A.O."/>
            <person name="Roalson E.H."/>
            <person name="Silva J.C."/>
            <person name="Silva M.G."/>
            <person name="Suarez C.E."/>
            <person name="Ueti M.W."/>
            <person name="Nene V.M."/>
            <person name="Mealey R.H."/>
            <person name="Knowles D.P."/>
            <person name="Brayton K.A."/>
        </authorList>
    </citation>
    <scope>NUCLEOTIDE SEQUENCE [LARGE SCALE GENOMIC DNA]</scope>
    <source>
        <strain evidence="12 13">WA</strain>
    </source>
</reference>
<evidence type="ECO:0000259" key="11">
    <source>
        <dbReference type="PROSITE" id="PS50929"/>
    </source>
</evidence>
<dbReference type="RefSeq" id="XP_004831327.1">
    <property type="nucleotide sequence ID" value="XM_004831270.1"/>
</dbReference>
<dbReference type="Pfam" id="PF00005">
    <property type="entry name" value="ABC_tran"/>
    <property type="match status" value="2"/>
</dbReference>
<gene>
    <name evidence="12" type="ORF">BEWA_010780</name>
</gene>
<feature type="domain" description="ABC transporter" evidence="10">
    <location>
        <begin position="503"/>
        <end position="759"/>
    </location>
</feature>
<dbReference type="InterPro" id="IPR003593">
    <property type="entry name" value="AAA+_ATPase"/>
</dbReference>
<keyword evidence="8 9" id="KW-0472">Membrane</keyword>
<feature type="transmembrane region" description="Helical" evidence="9">
    <location>
        <begin position="892"/>
        <end position="913"/>
    </location>
</feature>
<dbReference type="Proteomes" id="UP000031512">
    <property type="component" value="Chromosome 3"/>
</dbReference>
<dbReference type="GO" id="GO:0016020">
    <property type="term" value="C:membrane"/>
    <property type="evidence" value="ECO:0007669"/>
    <property type="project" value="UniProtKB-SubCell"/>
</dbReference>
<feature type="transmembrane region" description="Helical" evidence="9">
    <location>
        <begin position="131"/>
        <end position="152"/>
    </location>
</feature>
<keyword evidence="12" id="KW-0560">Oxidoreductase</keyword>
<feature type="transmembrane region" description="Helical" evidence="9">
    <location>
        <begin position="311"/>
        <end position="337"/>
    </location>
</feature>
<dbReference type="InterPro" id="IPR017871">
    <property type="entry name" value="ABC_transporter-like_CS"/>
</dbReference>
<dbReference type="PROSITE" id="PS00211">
    <property type="entry name" value="ABC_TRANSPORTER_1"/>
    <property type="match status" value="1"/>
</dbReference>
<evidence type="ECO:0000256" key="1">
    <source>
        <dbReference type="ARBA" id="ARBA00004141"/>
    </source>
</evidence>
<proteinExistence type="inferred from homology"/>
<dbReference type="EC" id="3.6.3.44" evidence="12"/>
<keyword evidence="4 9" id="KW-0812">Transmembrane</keyword>
<dbReference type="GO" id="GO:0016887">
    <property type="term" value="F:ATP hydrolysis activity"/>
    <property type="evidence" value="ECO:0007669"/>
    <property type="project" value="InterPro"/>
</dbReference>
<evidence type="ECO:0000256" key="3">
    <source>
        <dbReference type="ARBA" id="ARBA00022448"/>
    </source>
</evidence>
<feature type="transmembrane region" description="Helical" evidence="9">
    <location>
        <begin position="1075"/>
        <end position="1099"/>
    </location>
</feature>
<evidence type="ECO:0000259" key="10">
    <source>
        <dbReference type="PROSITE" id="PS50893"/>
    </source>
</evidence>
<dbReference type="Gene3D" id="1.20.1560.10">
    <property type="entry name" value="ABC transporter type 1, transmembrane domain"/>
    <property type="match status" value="1"/>
</dbReference>
<dbReference type="eggNOG" id="KOG0054">
    <property type="taxonomic scope" value="Eukaryota"/>
</dbReference>
<name>L0B359_THEEQ</name>
<dbReference type="PROSITE" id="PS50929">
    <property type="entry name" value="ABC_TM1F"/>
    <property type="match status" value="1"/>
</dbReference>
<dbReference type="SUPFAM" id="SSF52540">
    <property type="entry name" value="P-loop containing nucleoside triphosphate hydrolases"/>
    <property type="match status" value="2"/>
</dbReference>
<dbReference type="InterPro" id="IPR050173">
    <property type="entry name" value="ABC_transporter_C-like"/>
</dbReference>
<feature type="domain" description="ABC transmembrane type-1" evidence="11">
    <location>
        <begin position="841"/>
        <end position="1139"/>
    </location>
</feature>
<evidence type="ECO:0000256" key="8">
    <source>
        <dbReference type="ARBA" id="ARBA00023136"/>
    </source>
</evidence>
<feature type="transmembrane region" description="Helical" evidence="9">
    <location>
        <begin position="829"/>
        <end position="850"/>
    </location>
</feature>
<dbReference type="SMART" id="SM00382">
    <property type="entry name" value="AAA"/>
    <property type="match status" value="2"/>
</dbReference>
<keyword evidence="3" id="KW-0813">Transport</keyword>
<keyword evidence="7 9" id="KW-1133">Transmembrane helix</keyword>
<dbReference type="SUPFAM" id="SSF90123">
    <property type="entry name" value="ABC transporter transmembrane region"/>
    <property type="match status" value="2"/>
</dbReference>
<evidence type="ECO:0000256" key="9">
    <source>
        <dbReference type="SAM" id="Phobius"/>
    </source>
</evidence>
<feature type="transmembrane region" description="Helical" evidence="9">
    <location>
        <begin position="382"/>
        <end position="407"/>
    </location>
</feature>
<accession>L0B359</accession>
<sequence>MINNNKSNDLEDDQQFWESEVELARKKTLAPDGKKFRYFDDKGIFNFVFMLWMYRWVKETSKRYLDPYMLHPLPLADQILIWQPILSKHISDGIASLEVYESLSEYEKKKAKKPVRYILLRALILTFWKRLLVILGCVVVVNAIGMSVAIFLHKLLRFLSEEDFKFVTFLSLAFSTVSIELSKEICMDHTNYYLHRLETIIDSSIRITVFQHGFCYRRSQFGNFQSKEAACNRIIHSCSGDSPCSSDLLLCPARRYKNNEVNPKLYALILNDPHYLPFLIECIAGFIDFFTAFTYGIIFVGSQFNMQARTILMVSFSLVASMIMVEIINGLLMKYYFGIRDNKIAKSEEVMSGLYLIERMGLDDIGHNAITEARNDELVFMFVRLFLSFVNKVIFTSIVCIYLIALVRDFVRELREAADLKAVDPSGLLASVFVIMKSIGPLYMIPIRLRMLMFSLNASRRLELFFRTCSPNFYIPDNKFTGKTTLPETLPDEDKTLPKGLVVMFKKASFAWVNSRKDLLDNTGTTCLRNLDFVLNTGDLAIITGAQGSGKTNFVKAILGDMTLVEGSMAVLPLSTNMPIFYASQDVWLQKGTIRANITFGHRFYEDIYNTVIKAVELEHDISTWERGDMRKISEHGYSLSGGQRMRVGLARAIYAYLIFSKTNRESESGHSFLVVIDDCFTSLDPFVAKTIFKNLFEKGRGLLSGGDVATVLTISKRILDACVSAESSESFPDAPIYFLENKGLVQSNKLKSLIEHEVGHIEPPKPSFDRVKLSSVSRDILSRCSSDDYTRDGRRRSTKSRYSDSPTVQMLYDRINFKCGKNKNFKPYLVYIRAAGWPIFFFVLFTILFSTLDNTKFIIVSKVSDSIIDYTNKHKETVISPEDIKDYASRALRWIVVLSTSIMIGALLRIITMTIASFNVSRRIHEYSVNSIFTSSSAILKIKKSIGSILTFLYMDIVFIDNGLGYILQYILLLAIESIVHLFTLLFIIPWATPLIVLLCLVVLKYVVYYYTKSCRNVYFARLESFYLIDSTIESAIYGSPIYRSFKKEWELMHTMVEQADYNIRSNYMAKSSVFWSSISFRCLLSPLAFFILVFPLVKSRISGTGVQVGYYATAYSIFLAVNSKFSSMLTIYHMLEMYTMPIRRFENFVPPSTKIKFDKKRNIHQTDFIVDRSASSRDDKIADEDIKDSLRRRRHNEYAERRAARCTSLKMLFFKHQVNIFDISKYAVPGQVRIQLRDVSVHVTSGKSKEKHVILKNVTCSANISDIVGVIGRTGAGKSTLLSVLQNLAENRDGSVLLDGCDLNDMPKNVTRQIIGVLPQLPFVFRGWTVRRFIDPRMLFEDVDIEAALEICGLLKFVMNLPGGKGLDAIIIPDHYHKDMPRYYKRVYYGPTLKPHDASSADNVNIDYGSALSNSQLRTLSVARLVLYREFFKVILVDEPPEDELGVTKEGVPIYEILRAHFQHCTTFIAAHDASILRFCTSVWAFNDGSLIRTYKTEEVVDSYSLSKTIEDFITTHV</sequence>
<feature type="transmembrane region" description="Helical" evidence="9">
    <location>
        <begin position="980"/>
        <end position="1005"/>
    </location>
</feature>
<feature type="transmembrane region" description="Helical" evidence="9">
    <location>
        <begin position="950"/>
        <end position="974"/>
    </location>
</feature>
<dbReference type="PANTHER" id="PTHR24223:SF456">
    <property type="entry name" value="MULTIDRUG RESISTANCE-ASSOCIATED PROTEIN LETHAL(2)03659"/>
    <property type="match status" value="1"/>
</dbReference>
<evidence type="ECO:0000256" key="6">
    <source>
        <dbReference type="ARBA" id="ARBA00022840"/>
    </source>
</evidence>
<dbReference type="PROSITE" id="PS50893">
    <property type="entry name" value="ABC_TRANSPORTER_2"/>
    <property type="match status" value="2"/>
</dbReference>
<dbReference type="GO" id="GO:0032440">
    <property type="term" value="F:2-alkenal reductase [NAD(P)H] activity"/>
    <property type="evidence" value="ECO:0007669"/>
    <property type="project" value="UniProtKB-EC"/>
</dbReference>
<keyword evidence="6 12" id="KW-0067">ATP-binding</keyword>
<keyword evidence="12" id="KW-0378">Hydrolase</keyword>
<dbReference type="GO" id="GO:0140359">
    <property type="term" value="F:ABC-type transporter activity"/>
    <property type="evidence" value="ECO:0007669"/>
    <property type="project" value="InterPro"/>
</dbReference>
<feature type="transmembrane region" description="Helical" evidence="9">
    <location>
        <begin position="427"/>
        <end position="445"/>
    </location>
</feature>
<comment type="similarity">
    <text evidence="2">Belongs to the ABC transporter superfamily. ABCC family. Conjugate transporter (TC 3.A.1.208) subfamily.</text>
</comment>
<feature type="transmembrane region" description="Helical" evidence="9">
    <location>
        <begin position="1111"/>
        <end position="1137"/>
    </location>
</feature>
<dbReference type="InterPro" id="IPR003439">
    <property type="entry name" value="ABC_transporter-like_ATP-bd"/>
</dbReference>
<feature type="domain" description="ABC transporter" evidence="10">
    <location>
        <begin position="1236"/>
        <end position="1515"/>
    </location>
</feature>
<dbReference type="InterPro" id="IPR027417">
    <property type="entry name" value="P-loop_NTPase"/>
</dbReference>
<evidence type="ECO:0000256" key="7">
    <source>
        <dbReference type="ARBA" id="ARBA00022989"/>
    </source>
</evidence>
<dbReference type="PANTHER" id="PTHR24223">
    <property type="entry name" value="ATP-BINDING CASSETTE SUB-FAMILY C"/>
    <property type="match status" value="1"/>
</dbReference>
<dbReference type="InterPro" id="IPR011527">
    <property type="entry name" value="ABC1_TM_dom"/>
</dbReference>
<dbReference type="VEuPathDB" id="PiroplasmaDB:BEWA_010780"/>
<dbReference type="EMBL" id="CP001670">
    <property type="protein sequence ID" value="AFZ81661.1"/>
    <property type="molecule type" value="Genomic_DNA"/>
</dbReference>
<protein>
    <submittedName>
        <fullName evidence="12">ABC transporter, ATP-binding protein domain-containing protein</fullName>
        <ecNumber evidence="12">1.3.1.74</ecNumber>
        <ecNumber evidence="12">3.6.3.44</ecNumber>
    </submittedName>
</protein>
<dbReference type="Gene3D" id="3.40.50.300">
    <property type="entry name" value="P-loop containing nucleotide triphosphate hydrolases"/>
    <property type="match status" value="2"/>
</dbReference>
<evidence type="ECO:0000256" key="5">
    <source>
        <dbReference type="ARBA" id="ARBA00022741"/>
    </source>
</evidence>
<comment type="subcellular location">
    <subcellularLocation>
        <location evidence="1">Membrane</location>
        <topology evidence="1">Multi-pass membrane protein</topology>
    </subcellularLocation>
</comment>
<dbReference type="KEGG" id="beq:BEWA_010780"/>
<dbReference type="OrthoDB" id="4865934at2759"/>
<keyword evidence="13" id="KW-1185">Reference proteome</keyword>
<dbReference type="GO" id="GO:0005524">
    <property type="term" value="F:ATP binding"/>
    <property type="evidence" value="ECO:0007669"/>
    <property type="project" value="UniProtKB-KW"/>
</dbReference>
<dbReference type="STRING" id="1537102.L0B359"/>
<evidence type="ECO:0000313" key="12">
    <source>
        <dbReference type="EMBL" id="AFZ81661.1"/>
    </source>
</evidence>
<evidence type="ECO:0000256" key="2">
    <source>
        <dbReference type="ARBA" id="ARBA00009726"/>
    </source>
</evidence>
<dbReference type="EC" id="1.3.1.74" evidence="12"/>
<keyword evidence="5" id="KW-0547">Nucleotide-binding</keyword>
<evidence type="ECO:0000313" key="13">
    <source>
        <dbReference type="Proteomes" id="UP000031512"/>
    </source>
</evidence>
<dbReference type="InterPro" id="IPR036640">
    <property type="entry name" value="ABC1_TM_sf"/>
</dbReference>
<organism evidence="12 13">
    <name type="scientific">Theileria equi strain WA</name>
    <dbReference type="NCBI Taxonomy" id="1537102"/>
    <lineage>
        <taxon>Eukaryota</taxon>
        <taxon>Sar</taxon>
        <taxon>Alveolata</taxon>
        <taxon>Apicomplexa</taxon>
        <taxon>Aconoidasida</taxon>
        <taxon>Piroplasmida</taxon>
        <taxon>Theileriidae</taxon>
        <taxon>Theileria</taxon>
    </lineage>
</organism>